<dbReference type="KEGG" id="spal:FM071_00420"/>
<proteinExistence type="predicted"/>
<dbReference type="Gene3D" id="1.10.1220.10">
    <property type="entry name" value="Met repressor-like"/>
    <property type="match status" value="1"/>
</dbReference>
<dbReference type="AlphaFoldDB" id="A0A7M1B538"/>
<organism evidence="1 2">
    <name type="scientific">Sulfurimonas paralvinellae</name>
    <dbReference type="NCBI Taxonomy" id="317658"/>
    <lineage>
        <taxon>Bacteria</taxon>
        <taxon>Pseudomonadati</taxon>
        <taxon>Campylobacterota</taxon>
        <taxon>Epsilonproteobacteria</taxon>
        <taxon>Campylobacterales</taxon>
        <taxon>Sulfurimonadaceae</taxon>
        <taxon>Sulfurimonas</taxon>
    </lineage>
</organism>
<evidence type="ECO:0000313" key="1">
    <source>
        <dbReference type="EMBL" id="QOP44843.1"/>
    </source>
</evidence>
<evidence type="ECO:0008006" key="3">
    <source>
        <dbReference type="Google" id="ProtNLM"/>
    </source>
</evidence>
<evidence type="ECO:0000313" key="2">
    <source>
        <dbReference type="Proteomes" id="UP000593580"/>
    </source>
</evidence>
<accession>A0A7M1B538</accession>
<dbReference type="InterPro" id="IPR013321">
    <property type="entry name" value="Arc_rbn_hlx_hlx"/>
</dbReference>
<dbReference type="RefSeq" id="WP_193111030.1">
    <property type="nucleotide sequence ID" value="NZ_CP041406.1"/>
</dbReference>
<gene>
    <name evidence="1" type="ORF">FM071_00420</name>
</gene>
<dbReference type="Proteomes" id="UP000593580">
    <property type="component" value="Chromosome"/>
</dbReference>
<sequence length="70" mass="8281">MQITINDYNMQNLEAFSELKKKDISELINEALEEYFANEQKKLLEKNLADENAMTNLDYDEFWSGVEIDE</sequence>
<protein>
    <recommendedName>
        <fullName evidence="3">CopG family transcriptional regulator</fullName>
    </recommendedName>
</protein>
<reference evidence="1 2" key="1">
    <citation type="submission" date="2019-07" db="EMBL/GenBank/DDBJ databases">
        <title>Sulfurimonas paralvinellae sp. nov., a novel mesophilic, hydrogen- and sulfur-oxidizing chemolithoautotroph within the Epsilonproteo- bacteria isolated from a deep-sea hydrothermal vent polychaete nest, reclassification of Thiomicrospira denitrificans as Sulfurimonas denitrificans comb. nov. and emended description of the genus Sulfurimonas.</title>
        <authorList>
            <person name="Wang S."/>
            <person name="Jiang L."/>
            <person name="Shao Z."/>
        </authorList>
    </citation>
    <scope>NUCLEOTIDE SEQUENCE [LARGE SCALE GENOMIC DNA]</scope>
    <source>
        <strain evidence="1 2">GO25</strain>
    </source>
</reference>
<dbReference type="GO" id="GO:0006355">
    <property type="term" value="P:regulation of DNA-templated transcription"/>
    <property type="evidence" value="ECO:0007669"/>
    <property type="project" value="InterPro"/>
</dbReference>
<keyword evidence="2" id="KW-1185">Reference proteome</keyword>
<dbReference type="EMBL" id="CP041406">
    <property type="protein sequence ID" value="QOP44843.1"/>
    <property type="molecule type" value="Genomic_DNA"/>
</dbReference>
<name>A0A7M1B538_9BACT</name>